<dbReference type="EMBL" id="JAEKNQ010000058">
    <property type="protein sequence ID" value="MBJ7604441.1"/>
    <property type="molecule type" value="Genomic_DNA"/>
</dbReference>
<dbReference type="InterPro" id="IPR020892">
    <property type="entry name" value="Cyclophilin-type_PPIase_CS"/>
</dbReference>
<dbReference type="PROSITE" id="PS50072">
    <property type="entry name" value="CSA_PPIASE_2"/>
    <property type="match status" value="1"/>
</dbReference>
<evidence type="ECO:0000313" key="7">
    <source>
        <dbReference type="EMBL" id="MBJ7604441.1"/>
    </source>
</evidence>
<dbReference type="PANTHER" id="PTHR45625">
    <property type="entry name" value="PEPTIDYL-PROLYL CIS-TRANS ISOMERASE-RELATED"/>
    <property type="match status" value="1"/>
</dbReference>
<evidence type="ECO:0000256" key="1">
    <source>
        <dbReference type="ARBA" id="ARBA00002388"/>
    </source>
</evidence>
<dbReference type="Pfam" id="PF00160">
    <property type="entry name" value="Pro_isomerase"/>
    <property type="match status" value="1"/>
</dbReference>
<proteinExistence type="inferred from homology"/>
<comment type="catalytic activity">
    <reaction evidence="5">
        <text>[protein]-peptidylproline (omega=180) = [protein]-peptidylproline (omega=0)</text>
        <dbReference type="Rhea" id="RHEA:16237"/>
        <dbReference type="Rhea" id="RHEA-COMP:10747"/>
        <dbReference type="Rhea" id="RHEA-COMP:10748"/>
        <dbReference type="ChEBI" id="CHEBI:83833"/>
        <dbReference type="ChEBI" id="CHEBI:83834"/>
        <dbReference type="EC" id="5.2.1.8"/>
    </reaction>
</comment>
<dbReference type="PROSITE" id="PS00170">
    <property type="entry name" value="CSA_PPIASE_1"/>
    <property type="match status" value="1"/>
</dbReference>
<evidence type="ECO:0000259" key="6">
    <source>
        <dbReference type="PROSITE" id="PS50072"/>
    </source>
</evidence>
<gene>
    <name evidence="7" type="ORF">JF888_14850</name>
</gene>
<feature type="domain" description="PPIase cyclophilin-type" evidence="6">
    <location>
        <begin position="18"/>
        <end position="137"/>
    </location>
</feature>
<dbReference type="EC" id="5.2.1.8" evidence="5"/>
<dbReference type="CDD" id="cd00317">
    <property type="entry name" value="cyclophilin"/>
    <property type="match status" value="1"/>
</dbReference>
<dbReference type="InterPro" id="IPR029000">
    <property type="entry name" value="Cyclophilin-like_dom_sf"/>
</dbReference>
<dbReference type="Proteomes" id="UP000620075">
    <property type="component" value="Unassembled WGS sequence"/>
</dbReference>
<comment type="function">
    <text evidence="1 5">PPIases accelerate the folding of proteins. It catalyzes the cis-trans isomerization of proline imidic peptide bonds in oligopeptides.</text>
</comment>
<dbReference type="InterPro" id="IPR002130">
    <property type="entry name" value="Cyclophilin-type_PPIase_dom"/>
</dbReference>
<dbReference type="PRINTS" id="PR00153">
    <property type="entry name" value="CSAPPISMRASE"/>
</dbReference>
<evidence type="ECO:0000313" key="8">
    <source>
        <dbReference type="Proteomes" id="UP000620075"/>
    </source>
</evidence>
<name>A0A934KIX9_9BACT</name>
<evidence type="ECO:0000256" key="5">
    <source>
        <dbReference type="RuleBase" id="RU363019"/>
    </source>
</evidence>
<dbReference type="PANTHER" id="PTHR45625:SF4">
    <property type="entry name" value="PEPTIDYLPROLYL ISOMERASE DOMAIN AND WD REPEAT-CONTAINING PROTEIN 1"/>
    <property type="match status" value="1"/>
</dbReference>
<evidence type="ECO:0000256" key="4">
    <source>
        <dbReference type="ARBA" id="ARBA00023235"/>
    </source>
</evidence>
<keyword evidence="3 5" id="KW-0697">Rotamase</keyword>
<dbReference type="SUPFAM" id="SSF50891">
    <property type="entry name" value="Cyclophilin-like"/>
    <property type="match status" value="1"/>
</dbReference>
<accession>A0A934KIX9</accession>
<evidence type="ECO:0000256" key="3">
    <source>
        <dbReference type="ARBA" id="ARBA00023110"/>
    </source>
</evidence>
<sequence length="150" mass="15858">MSIDSERSYTARLTTVHGEVQVDLAPMAAPVTVNNFVHLARSGFYNGLTFHRVVPGFVVQGGDPDGDGTGGPPYKLPDETNPATFTKGSLAMASSALGVSGSQFFLVLEDAPHLARSGVYNHFGRVRSGLEVLAKIKPGDEIQSIEIGEA</sequence>
<dbReference type="InterPro" id="IPR044666">
    <property type="entry name" value="Cyclophilin_A-like"/>
</dbReference>
<dbReference type="InterPro" id="IPR024936">
    <property type="entry name" value="Cyclophilin-type_PPIase"/>
</dbReference>
<keyword evidence="4 5" id="KW-0413">Isomerase</keyword>
<comment type="caution">
    <text evidence="7">The sequence shown here is derived from an EMBL/GenBank/DDBJ whole genome shotgun (WGS) entry which is preliminary data.</text>
</comment>
<evidence type="ECO:0000256" key="2">
    <source>
        <dbReference type="ARBA" id="ARBA00007365"/>
    </source>
</evidence>
<organism evidence="7 8">
    <name type="scientific">Candidatus Dormiibacter inghamiae</name>
    <dbReference type="NCBI Taxonomy" id="3127013"/>
    <lineage>
        <taxon>Bacteria</taxon>
        <taxon>Bacillati</taxon>
        <taxon>Candidatus Dormiibacterota</taxon>
        <taxon>Candidatus Dormibacteria</taxon>
        <taxon>Candidatus Dormibacterales</taxon>
        <taxon>Candidatus Dormibacteraceae</taxon>
        <taxon>Candidatus Dormiibacter</taxon>
    </lineage>
</organism>
<dbReference type="GO" id="GO:0003755">
    <property type="term" value="F:peptidyl-prolyl cis-trans isomerase activity"/>
    <property type="evidence" value="ECO:0007669"/>
    <property type="project" value="UniProtKB-UniRule"/>
</dbReference>
<protein>
    <recommendedName>
        <fullName evidence="5">Peptidyl-prolyl cis-trans isomerase</fullName>
        <shortName evidence="5">PPIase</shortName>
        <ecNumber evidence="5">5.2.1.8</ecNumber>
    </recommendedName>
</protein>
<dbReference type="PIRSF" id="PIRSF001467">
    <property type="entry name" value="Peptidylpro_ismrse"/>
    <property type="match status" value="1"/>
</dbReference>
<reference evidence="7 8" key="1">
    <citation type="submission" date="2020-10" db="EMBL/GenBank/DDBJ databases">
        <title>Ca. Dormibacterota MAGs.</title>
        <authorList>
            <person name="Montgomery K."/>
        </authorList>
    </citation>
    <scope>NUCLEOTIDE SEQUENCE [LARGE SCALE GENOMIC DNA]</scope>
    <source>
        <strain evidence="7">SC8811_S16_3</strain>
    </source>
</reference>
<dbReference type="Gene3D" id="2.40.100.10">
    <property type="entry name" value="Cyclophilin-like"/>
    <property type="match status" value="1"/>
</dbReference>
<dbReference type="AlphaFoldDB" id="A0A934KIX9"/>
<comment type="similarity">
    <text evidence="2 5">Belongs to the cyclophilin-type PPIase family.</text>
</comment>